<dbReference type="AlphaFoldDB" id="A0A645BC32"/>
<reference evidence="1" key="1">
    <citation type="submission" date="2019-08" db="EMBL/GenBank/DDBJ databases">
        <authorList>
            <person name="Kucharzyk K."/>
            <person name="Murdoch R.W."/>
            <person name="Higgins S."/>
            <person name="Loffler F."/>
        </authorList>
    </citation>
    <scope>NUCLEOTIDE SEQUENCE</scope>
</reference>
<sequence length="79" mass="8409">MPFKAPPFKIGRGVLAQSLGHGLRHVAVGFKAALADAGPDGRHQPLYFRAVQPGQLPDRLFKDAQRAAPPSGMDRAHAA</sequence>
<proteinExistence type="predicted"/>
<organism evidence="1">
    <name type="scientific">bioreactor metagenome</name>
    <dbReference type="NCBI Taxonomy" id="1076179"/>
    <lineage>
        <taxon>unclassified sequences</taxon>
        <taxon>metagenomes</taxon>
        <taxon>ecological metagenomes</taxon>
    </lineage>
</organism>
<dbReference type="EMBL" id="VSSQ01017206">
    <property type="protein sequence ID" value="MPM59274.1"/>
    <property type="molecule type" value="Genomic_DNA"/>
</dbReference>
<comment type="caution">
    <text evidence="1">The sequence shown here is derived from an EMBL/GenBank/DDBJ whole genome shotgun (WGS) entry which is preliminary data.</text>
</comment>
<accession>A0A645BC32</accession>
<name>A0A645BC32_9ZZZZ</name>
<gene>
    <name evidence="1" type="ORF">SDC9_106114</name>
</gene>
<evidence type="ECO:0000313" key="1">
    <source>
        <dbReference type="EMBL" id="MPM59274.1"/>
    </source>
</evidence>
<protein>
    <submittedName>
        <fullName evidence="1">Uncharacterized protein</fullName>
    </submittedName>
</protein>